<dbReference type="GO" id="GO:0005524">
    <property type="term" value="F:ATP binding"/>
    <property type="evidence" value="ECO:0007669"/>
    <property type="project" value="UniProtKB-KW"/>
</dbReference>
<dbReference type="EMBL" id="KN846987">
    <property type="protein sequence ID" value="KIW93140.1"/>
    <property type="molecule type" value="Genomic_DNA"/>
</dbReference>
<keyword evidence="6" id="KW-0067">ATP-binding</keyword>
<gene>
    <name evidence="8" type="ORF">Z519_05745</name>
</gene>
<dbReference type="GO" id="GO:0008478">
    <property type="term" value="F:pyridoxal kinase activity"/>
    <property type="evidence" value="ECO:0007669"/>
    <property type="project" value="UniProtKB-EC"/>
</dbReference>
<dbReference type="PANTHER" id="PTHR10534:SF2">
    <property type="entry name" value="PYRIDOXAL KINASE"/>
    <property type="match status" value="1"/>
</dbReference>
<keyword evidence="5 8" id="KW-0418">Kinase</keyword>
<dbReference type="InterPro" id="IPR013749">
    <property type="entry name" value="PM/HMP-P_kinase-1"/>
</dbReference>
<evidence type="ECO:0000256" key="6">
    <source>
        <dbReference type="ARBA" id="ARBA00022840"/>
    </source>
</evidence>
<dbReference type="Proteomes" id="UP000053789">
    <property type="component" value="Unassembled WGS sequence"/>
</dbReference>
<evidence type="ECO:0000256" key="1">
    <source>
        <dbReference type="ARBA" id="ARBA00008805"/>
    </source>
</evidence>
<dbReference type="VEuPathDB" id="FungiDB:Z519_05745"/>
<accession>A0A0D2HQN1</accession>
<dbReference type="InterPro" id="IPR004625">
    <property type="entry name" value="PyrdxlKinase"/>
</dbReference>
<evidence type="ECO:0000256" key="2">
    <source>
        <dbReference type="ARBA" id="ARBA00012104"/>
    </source>
</evidence>
<dbReference type="Gene3D" id="3.40.1190.20">
    <property type="match status" value="1"/>
</dbReference>
<organism evidence="8 9">
    <name type="scientific">Cladophialophora bantiana (strain ATCC 10958 / CBS 173.52 / CDC B-1940 / NIH 8579)</name>
    <name type="common">Xylohypha bantiana</name>
    <dbReference type="NCBI Taxonomy" id="1442370"/>
    <lineage>
        <taxon>Eukaryota</taxon>
        <taxon>Fungi</taxon>
        <taxon>Dikarya</taxon>
        <taxon>Ascomycota</taxon>
        <taxon>Pezizomycotina</taxon>
        <taxon>Eurotiomycetes</taxon>
        <taxon>Chaetothyriomycetidae</taxon>
        <taxon>Chaetothyriales</taxon>
        <taxon>Herpotrichiellaceae</taxon>
        <taxon>Cladophialophora</taxon>
    </lineage>
</organism>
<protein>
    <recommendedName>
        <fullName evidence="2">pyridoxal kinase</fullName>
        <ecNumber evidence="2">2.7.1.35</ecNumber>
    </recommendedName>
</protein>
<evidence type="ECO:0000259" key="7">
    <source>
        <dbReference type="Pfam" id="PF08543"/>
    </source>
</evidence>
<evidence type="ECO:0000256" key="4">
    <source>
        <dbReference type="ARBA" id="ARBA00022741"/>
    </source>
</evidence>
<dbReference type="NCBIfam" id="TIGR00687">
    <property type="entry name" value="pyridox_kin"/>
    <property type="match status" value="1"/>
</dbReference>
<comment type="similarity">
    <text evidence="1">Belongs to the pyridoxine kinase family.</text>
</comment>
<dbReference type="Pfam" id="PF08543">
    <property type="entry name" value="Phos_pyr_kin"/>
    <property type="match status" value="1"/>
</dbReference>
<dbReference type="GeneID" id="27698673"/>
<reference evidence="8" key="1">
    <citation type="submission" date="2015-01" db="EMBL/GenBank/DDBJ databases">
        <title>The Genome Sequence of Cladophialophora bantiana CBS 173.52.</title>
        <authorList>
            <consortium name="The Broad Institute Genomics Platform"/>
            <person name="Cuomo C."/>
            <person name="de Hoog S."/>
            <person name="Gorbushina A."/>
            <person name="Stielow B."/>
            <person name="Teixiera M."/>
            <person name="Abouelleil A."/>
            <person name="Chapman S.B."/>
            <person name="Priest M."/>
            <person name="Young S.K."/>
            <person name="Wortman J."/>
            <person name="Nusbaum C."/>
            <person name="Birren B."/>
        </authorList>
    </citation>
    <scope>NUCLEOTIDE SEQUENCE [LARGE SCALE GENOMIC DNA]</scope>
    <source>
        <strain evidence="8">CBS 173.52</strain>
    </source>
</reference>
<dbReference type="EC" id="2.7.1.35" evidence="2"/>
<name>A0A0D2HQN1_CLAB1</name>
<evidence type="ECO:0000313" key="8">
    <source>
        <dbReference type="EMBL" id="KIW93140.1"/>
    </source>
</evidence>
<dbReference type="GO" id="GO:0005829">
    <property type="term" value="C:cytosol"/>
    <property type="evidence" value="ECO:0007669"/>
    <property type="project" value="TreeGrafter"/>
</dbReference>
<dbReference type="AlphaFoldDB" id="A0A0D2HQN1"/>
<dbReference type="OrthoDB" id="2104723at2759"/>
<sequence>MATFVMQVLGCDVGAINTVHFSNHTGYRQFKGRRTPATEIRELYDGLRQSYLTDFDVLLSGYSPSAEVVEAIGTIARDLRYRSAVHPGGFFWVLDPVMGDQGRLYVSEDIVPAYKQLIKEADLILPNQFEAELLSGVSISSLSGLANAVRTLHAVYGTRHVVVTSVRVGNSTRPVTDEAKAEETEESGTLTVVGSSKRQDGSARLFKVEVPMLDCYFSGTGDMFAALMVARLREACAQMKLLDRPSWMPDDAVEATDLPLARATEKVLNSMHMILEKTMAARNEEMAMFGRSPGASVGGVEGEGETVGEGKRRFLAENKAAEVRVVRNAKDLVHPEDRYKAEAMEL</sequence>
<dbReference type="RefSeq" id="XP_016619809.1">
    <property type="nucleotide sequence ID" value="XM_016763485.1"/>
</dbReference>
<keyword evidence="4" id="KW-0547">Nucleotide-binding</keyword>
<dbReference type="SUPFAM" id="SSF53613">
    <property type="entry name" value="Ribokinase-like"/>
    <property type="match status" value="1"/>
</dbReference>
<proteinExistence type="inferred from homology"/>
<dbReference type="GO" id="GO:0009443">
    <property type="term" value="P:pyridoxal 5'-phosphate salvage"/>
    <property type="evidence" value="ECO:0007669"/>
    <property type="project" value="InterPro"/>
</dbReference>
<keyword evidence="3" id="KW-0808">Transferase</keyword>
<dbReference type="CDD" id="cd01173">
    <property type="entry name" value="pyridoxal_pyridoxamine_kinase"/>
    <property type="match status" value="1"/>
</dbReference>
<dbReference type="InterPro" id="IPR029056">
    <property type="entry name" value="Ribokinase-like"/>
</dbReference>
<evidence type="ECO:0000313" key="9">
    <source>
        <dbReference type="Proteomes" id="UP000053789"/>
    </source>
</evidence>
<dbReference type="HOGENOM" id="CLU_046496_0_0_1"/>
<keyword evidence="9" id="KW-1185">Reference proteome</keyword>
<dbReference type="PANTHER" id="PTHR10534">
    <property type="entry name" value="PYRIDOXAL KINASE"/>
    <property type="match status" value="1"/>
</dbReference>
<evidence type="ECO:0000256" key="5">
    <source>
        <dbReference type="ARBA" id="ARBA00022777"/>
    </source>
</evidence>
<evidence type="ECO:0000256" key="3">
    <source>
        <dbReference type="ARBA" id="ARBA00022679"/>
    </source>
</evidence>
<feature type="domain" description="Pyridoxamine kinase/Phosphomethylpyrimidine kinase" evidence="7">
    <location>
        <begin position="91"/>
        <end position="182"/>
    </location>
</feature>